<dbReference type="InterPro" id="IPR034027">
    <property type="entry name" value="Reprolysin_adamalysin"/>
</dbReference>
<keyword evidence="1" id="KW-0645">Protease</keyword>
<dbReference type="PROSITE" id="PS50214">
    <property type="entry name" value="DISINTEGRIN_2"/>
    <property type="match status" value="1"/>
</dbReference>
<dbReference type="Pfam" id="PF00200">
    <property type="entry name" value="Disintegrin"/>
    <property type="match status" value="1"/>
</dbReference>
<dbReference type="PROSITE" id="PS50215">
    <property type="entry name" value="ADAM_MEPRO"/>
    <property type="match status" value="1"/>
</dbReference>
<dbReference type="GO" id="GO:0004222">
    <property type="term" value="F:metalloendopeptidase activity"/>
    <property type="evidence" value="ECO:0007669"/>
    <property type="project" value="InterPro"/>
</dbReference>
<dbReference type="Pfam" id="PF01421">
    <property type="entry name" value="Reprolysin"/>
    <property type="match status" value="1"/>
</dbReference>
<dbReference type="InterPro" id="IPR001590">
    <property type="entry name" value="Peptidase_M12B"/>
</dbReference>
<evidence type="ECO:0000259" key="6">
    <source>
        <dbReference type="PROSITE" id="PS50215"/>
    </source>
</evidence>
<protein>
    <submittedName>
        <fullName evidence="7">Uncharacterized protein</fullName>
    </submittedName>
</protein>
<dbReference type="EMBL" id="JARQZJ010000126">
    <property type="protein sequence ID" value="KAK9890702.1"/>
    <property type="molecule type" value="Genomic_DNA"/>
</dbReference>
<feature type="disulfide bond" evidence="4">
    <location>
        <begin position="352"/>
        <end position="376"/>
    </location>
</feature>
<feature type="disulfide bond" evidence="4">
    <location>
        <begin position="312"/>
        <end position="392"/>
    </location>
</feature>
<feature type="domain" description="Peptidase M12B" evidence="6">
    <location>
        <begin position="201"/>
        <end position="397"/>
    </location>
</feature>
<dbReference type="InterPro" id="IPR002870">
    <property type="entry name" value="Peptidase_M12B_N"/>
</dbReference>
<proteinExistence type="predicted"/>
<keyword evidence="4" id="KW-0862">Zinc</keyword>
<comment type="caution">
    <text evidence="7">The sequence shown here is derived from an EMBL/GenBank/DDBJ whole genome shotgun (WGS) entry which is preliminary data.</text>
</comment>
<dbReference type="Proteomes" id="UP001431783">
    <property type="component" value="Unassembled WGS sequence"/>
</dbReference>
<gene>
    <name evidence="7" type="ORF">WA026_012052</name>
</gene>
<dbReference type="InterPro" id="IPR024079">
    <property type="entry name" value="MetalloPept_cat_dom_sf"/>
</dbReference>
<dbReference type="AlphaFoldDB" id="A0AAW1VFB9"/>
<dbReference type="PANTHER" id="PTHR11905:SF159">
    <property type="entry name" value="ADAM METALLOPROTEASE"/>
    <property type="match status" value="1"/>
</dbReference>
<name>A0AAW1VFB9_9CUCU</name>
<dbReference type="SUPFAM" id="SSF57552">
    <property type="entry name" value="Blood coagulation inhibitor (disintegrin)"/>
    <property type="match status" value="1"/>
</dbReference>
<dbReference type="InterPro" id="IPR036436">
    <property type="entry name" value="Disintegrin_dom_sf"/>
</dbReference>
<evidence type="ECO:0000256" key="1">
    <source>
        <dbReference type="ARBA" id="ARBA00023049"/>
    </source>
</evidence>
<keyword evidence="4" id="KW-0479">Metal-binding</keyword>
<dbReference type="GO" id="GO:0046872">
    <property type="term" value="F:metal ion binding"/>
    <property type="evidence" value="ECO:0007669"/>
    <property type="project" value="UniProtKB-KW"/>
</dbReference>
<dbReference type="InterPro" id="IPR001762">
    <property type="entry name" value="Disintegrin_dom"/>
</dbReference>
<dbReference type="SMART" id="SM00050">
    <property type="entry name" value="DISIN"/>
    <property type="match status" value="1"/>
</dbReference>
<feature type="binding site" evidence="4">
    <location>
        <position position="337"/>
    </location>
    <ligand>
        <name>Zn(2+)</name>
        <dbReference type="ChEBI" id="CHEBI:29105"/>
        <note>catalytic</note>
    </ligand>
</feature>
<evidence type="ECO:0000313" key="7">
    <source>
        <dbReference type="EMBL" id="KAK9890702.1"/>
    </source>
</evidence>
<feature type="disulfide bond" evidence="4">
    <location>
        <begin position="354"/>
        <end position="359"/>
    </location>
</feature>
<dbReference type="PANTHER" id="PTHR11905">
    <property type="entry name" value="ADAM A DISINTEGRIN AND METALLOPROTEASE DOMAIN"/>
    <property type="match status" value="1"/>
</dbReference>
<keyword evidence="1" id="KW-0482">Metalloprotease</keyword>
<accession>A0AAW1VFB9</accession>
<keyword evidence="8" id="KW-1185">Reference proteome</keyword>
<evidence type="ECO:0000256" key="3">
    <source>
        <dbReference type="PROSITE-ProRule" id="PRU00068"/>
    </source>
</evidence>
<dbReference type="SUPFAM" id="SSF55486">
    <property type="entry name" value="Metalloproteases ('zincins'), catalytic domain"/>
    <property type="match status" value="1"/>
</dbReference>
<feature type="active site" evidence="4">
    <location>
        <position position="338"/>
    </location>
</feature>
<feature type="domain" description="Disintegrin" evidence="5">
    <location>
        <begin position="403"/>
        <end position="466"/>
    </location>
</feature>
<dbReference type="Gene3D" id="4.10.70.10">
    <property type="entry name" value="Disintegrin domain"/>
    <property type="match status" value="1"/>
</dbReference>
<evidence type="ECO:0000256" key="4">
    <source>
        <dbReference type="PROSITE-ProRule" id="PRU00276"/>
    </source>
</evidence>
<dbReference type="Gene3D" id="3.40.390.10">
    <property type="entry name" value="Collagenase (Catalytic Domain)"/>
    <property type="match status" value="1"/>
</dbReference>
<sequence length="466" mass="52152">MKMLIGFSHPAIDFHRHKIVQPIFYHEKLKKRISTSKEPNGFHVEHLLMKIKVDDEIFLLDLVLNKQLLTSGFFHKYQENGTQKIHKHGSKDVDLCEYHGKVRGKPKSWVALSTCDGVNGVIYDGTELHYVSNHKNSPDSPPSKLDSKHYFYSHSNLAAHNKTCGYKGSSDVDHHNQIFRYKRDSDTELIRGPYNANRESKYVELVLVVDNREFKELGENRQRVVQHCKTIGNIINGLYSPLNIFVALVGVVIWSERDEISLSKNGDETLTNFLHYRREVLIKDHPNDNAQLLSKFNFDHGVVGKALKGPICTYEYSGGVNTDHSSVIGLVATTVAHEMGHNFGMEHDTNDCKCPDTRCIMAPSSSAEAPTHWSSCSLNYLLLAFTHGMDYCLKNKPKSLFDSPVCGNGFVEPGEQCDCGLPEHCTNTCCNATTCMLHANASCATGECCDLSTCIPKNAGVLCRSA</sequence>
<comment type="caution">
    <text evidence="3">Lacks conserved residue(s) required for the propagation of feature annotation.</text>
</comment>
<evidence type="ECO:0000259" key="5">
    <source>
        <dbReference type="PROSITE" id="PS50214"/>
    </source>
</evidence>
<reference evidence="7 8" key="1">
    <citation type="submission" date="2023-03" db="EMBL/GenBank/DDBJ databases">
        <title>Genome insight into feeding habits of ladybird beetles.</title>
        <authorList>
            <person name="Li H.-S."/>
            <person name="Huang Y.-H."/>
            <person name="Pang H."/>
        </authorList>
    </citation>
    <scope>NUCLEOTIDE SEQUENCE [LARGE SCALE GENOMIC DNA]</scope>
    <source>
        <strain evidence="7">SYSU_2023b</strain>
        <tissue evidence="7">Whole body</tissue>
    </source>
</reference>
<dbReference type="FunFam" id="3.40.390.10:FF:000002">
    <property type="entry name" value="Disintegrin and metalloproteinase domain-containing protein 22"/>
    <property type="match status" value="1"/>
</dbReference>
<dbReference type="Pfam" id="PF01562">
    <property type="entry name" value="Pep_M12B_propep"/>
    <property type="match status" value="1"/>
</dbReference>
<evidence type="ECO:0000313" key="8">
    <source>
        <dbReference type="Proteomes" id="UP001431783"/>
    </source>
</evidence>
<organism evidence="7 8">
    <name type="scientific">Henosepilachna vigintioctopunctata</name>
    <dbReference type="NCBI Taxonomy" id="420089"/>
    <lineage>
        <taxon>Eukaryota</taxon>
        <taxon>Metazoa</taxon>
        <taxon>Ecdysozoa</taxon>
        <taxon>Arthropoda</taxon>
        <taxon>Hexapoda</taxon>
        <taxon>Insecta</taxon>
        <taxon>Pterygota</taxon>
        <taxon>Neoptera</taxon>
        <taxon>Endopterygota</taxon>
        <taxon>Coleoptera</taxon>
        <taxon>Polyphaga</taxon>
        <taxon>Cucujiformia</taxon>
        <taxon>Coccinelloidea</taxon>
        <taxon>Coccinellidae</taxon>
        <taxon>Epilachninae</taxon>
        <taxon>Epilachnini</taxon>
        <taxon>Henosepilachna</taxon>
    </lineage>
</organism>
<keyword evidence="2 4" id="KW-1015">Disulfide bond</keyword>
<feature type="binding site" evidence="4">
    <location>
        <position position="347"/>
    </location>
    <ligand>
        <name>Zn(2+)</name>
        <dbReference type="ChEBI" id="CHEBI:29105"/>
        <note>catalytic</note>
    </ligand>
</feature>
<dbReference type="CDD" id="cd04269">
    <property type="entry name" value="ZnMc_adamalysin_II_like"/>
    <property type="match status" value="1"/>
</dbReference>
<dbReference type="GO" id="GO:0006509">
    <property type="term" value="P:membrane protein ectodomain proteolysis"/>
    <property type="evidence" value="ECO:0007669"/>
    <property type="project" value="TreeGrafter"/>
</dbReference>
<evidence type="ECO:0000256" key="2">
    <source>
        <dbReference type="ARBA" id="ARBA00023157"/>
    </source>
</evidence>
<feature type="binding site" evidence="4">
    <location>
        <position position="341"/>
    </location>
    <ligand>
        <name>Zn(2+)</name>
        <dbReference type="ChEBI" id="CHEBI:29105"/>
        <note>catalytic</note>
    </ligand>
</feature>
<keyword evidence="1" id="KW-0378">Hydrolase</keyword>